<dbReference type="SUPFAM" id="SSF54593">
    <property type="entry name" value="Glyoxalase/Bleomycin resistance protein/Dihydroxybiphenyl dioxygenase"/>
    <property type="match status" value="2"/>
</dbReference>
<dbReference type="OrthoDB" id="9792626at2"/>
<dbReference type="AlphaFoldDB" id="A0A7M2YWE6"/>
<dbReference type="GO" id="GO:0004462">
    <property type="term" value="F:lactoylglutathione lyase activity"/>
    <property type="evidence" value="ECO:0007669"/>
    <property type="project" value="InterPro"/>
</dbReference>
<evidence type="ECO:0000256" key="1">
    <source>
        <dbReference type="ARBA" id="ARBA00022723"/>
    </source>
</evidence>
<dbReference type="Gene3D" id="3.10.180.10">
    <property type="entry name" value="2,3-Dihydroxybiphenyl 1,2-Dioxygenase, domain 1"/>
    <property type="match status" value="2"/>
</dbReference>
<dbReference type="GO" id="GO:0046872">
    <property type="term" value="F:metal ion binding"/>
    <property type="evidence" value="ECO:0007669"/>
    <property type="project" value="UniProtKB-KW"/>
</dbReference>
<keyword evidence="4" id="KW-1185">Reference proteome</keyword>
<reference evidence="4" key="2">
    <citation type="journal article" date="2019" name="MicrobiologyOpen">
        <title>High-quality draft genome sequence of Gaiella occulta isolated from a 150 meter deep mineral water borehole and comparison with the genome sequences of other deep-branching lineages of the phylum Actinobacteria.</title>
        <authorList>
            <person name="Severino R."/>
            <person name="Froufe H.J.C."/>
            <person name="Barroso C."/>
            <person name="Albuquerque L."/>
            <person name="Lobo-da-Cunha A."/>
            <person name="da Costa M.S."/>
            <person name="Egas C."/>
        </authorList>
    </citation>
    <scope>NUCLEOTIDE SEQUENCE [LARGE SCALE GENOMIC DNA]</scope>
    <source>
        <strain evidence="4">F2-233</strain>
    </source>
</reference>
<protein>
    <submittedName>
        <fullName evidence="3">Putative ring-cleavage extradiol dioxygenase</fullName>
    </submittedName>
</protein>
<dbReference type="Pfam" id="PF00903">
    <property type="entry name" value="Glyoxalase"/>
    <property type="match status" value="2"/>
</dbReference>
<proteinExistence type="predicted"/>
<keyword evidence="3" id="KW-0223">Dioxygenase</keyword>
<name>A0A7M2YWE6_9ACTN</name>
<dbReference type="CDD" id="cd16359">
    <property type="entry name" value="VOC_BsCatE_like_C"/>
    <property type="match status" value="1"/>
</dbReference>
<reference evidence="3 4" key="1">
    <citation type="submission" date="2018-07" db="EMBL/GenBank/DDBJ databases">
        <title>High-quality-draft genome sequence of Gaiella occulta.</title>
        <authorList>
            <person name="Severino R."/>
            <person name="Froufe H.J.C."/>
            <person name="Rainey F.A."/>
            <person name="Barroso C."/>
            <person name="Albuquerque L."/>
            <person name="Lobo-Da-Cunha A."/>
            <person name="Da Costa M.S."/>
            <person name="Egas C."/>
        </authorList>
    </citation>
    <scope>NUCLEOTIDE SEQUENCE [LARGE SCALE GENOMIC DNA]</scope>
    <source>
        <strain evidence="3 4">F2-233</strain>
    </source>
</reference>
<dbReference type="EMBL" id="QQZY01000004">
    <property type="protein sequence ID" value="RDI74462.1"/>
    <property type="molecule type" value="Genomic_DNA"/>
</dbReference>
<dbReference type="PROSITE" id="PS00934">
    <property type="entry name" value="GLYOXALASE_I_1"/>
    <property type="match status" value="1"/>
</dbReference>
<dbReference type="InterPro" id="IPR037523">
    <property type="entry name" value="VOC_core"/>
</dbReference>
<accession>A0A7M2YWE6</accession>
<gene>
    <name evidence="3" type="ORF">Gocc_2038</name>
</gene>
<dbReference type="InterPro" id="IPR004360">
    <property type="entry name" value="Glyas_Fos-R_dOase_dom"/>
</dbReference>
<organism evidence="3 4">
    <name type="scientific">Gaiella occulta</name>
    <dbReference type="NCBI Taxonomy" id="1002870"/>
    <lineage>
        <taxon>Bacteria</taxon>
        <taxon>Bacillati</taxon>
        <taxon>Actinomycetota</taxon>
        <taxon>Thermoleophilia</taxon>
        <taxon>Gaiellales</taxon>
        <taxon>Gaiellaceae</taxon>
        <taxon>Gaiella</taxon>
    </lineage>
</organism>
<dbReference type="PANTHER" id="PTHR43279:SF1">
    <property type="entry name" value="CATECHOL-2,3-DIOXYGENASE"/>
    <property type="match status" value="1"/>
</dbReference>
<feature type="domain" description="VOC" evidence="2">
    <location>
        <begin position="171"/>
        <end position="288"/>
    </location>
</feature>
<dbReference type="GO" id="GO:0051213">
    <property type="term" value="F:dioxygenase activity"/>
    <property type="evidence" value="ECO:0007669"/>
    <property type="project" value="UniProtKB-KW"/>
</dbReference>
<evidence type="ECO:0000313" key="4">
    <source>
        <dbReference type="Proteomes" id="UP000254134"/>
    </source>
</evidence>
<dbReference type="InterPro" id="IPR029068">
    <property type="entry name" value="Glyas_Bleomycin-R_OHBP_Dase"/>
</dbReference>
<evidence type="ECO:0000259" key="2">
    <source>
        <dbReference type="PROSITE" id="PS51819"/>
    </source>
</evidence>
<feature type="domain" description="VOC" evidence="2">
    <location>
        <begin position="12"/>
        <end position="128"/>
    </location>
</feature>
<evidence type="ECO:0000313" key="3">
    <source>
        <dbReference type="EMBL" id="RDI74462.1"/>
    </source>
</evidence>
<dbReference type="RefSeq" id="WP_114796454.1">
    <property type="nucleotide sequence ID" value="NZ_QQZY01000004.1"/>
</dbReference>
<dbReference type="PANTHER" id="PTHR43279">
    <property type="entry name" value="CATECHOL-2,3-DIOXYGENASE"/>
    <property type="match status" value="1"/>
</dbReference>
<comment type="caution">
    <text evidence="3">The sequence shown here is derived from an EMBL/GenBank/DDBJ whole genome shotgun (WGS) entry which is preliminary data.</text>
</comment>
<sequence>MSGSAAIDPATTLGPVSLVAGDVDRLTAFYETAIGLRVIAREGDVVTLGAGALALVELVGDPAAPPRPPRTTGLFHLALLVPTRADLARAIHRVTQTGWSFTGASDHLVSEALYLDDPEGNGIEIYRDRPRAEWRYDGGALRMGTAALDLHGVLAEVAAPDPGERVAPGTTVGHVHLQVADLAAAEAFYCGALGFDVTVRGYPGALFVSAGGYHHHLGLNTWAGAGAPAPPPGCRGLRRFTILLPEHGALAAAVERLRAAGLEPVADGSEVTVADPSGNVVTLATRAA</sequence>
<dbReference type="Proteomes" id="UP000254134">
    <property type="component" value="Unassembled WGS sequence"/>
</dbReference>
<keyword evidence="1" id="KW-0479">Metal-binding</keyword>
<keyword evidence="3" id="KW-0560">Oxidoreductase</keyword>
<dbReference type="InterPro" id="IPR018146">
    <property type="entry name" value="Glyoxalase_1_CS"/>
</dbReference>
<dbReference type="PROSITE" id="PS51819">
    <property type="entry name" value="VOC"/>
    <property type="match status" value="2"/>
</dbReference>